<dbReference type="Proteomes" id="UP000287168">
    <property type="component" value="Unassembled WGS sequence"/>
</dbReference>
<name>A0A451GHB2_9RHOB</name>
<feature type="domain" description="Transposase IS116/IS110/IS902 C-terminal" evidence="2">
    <location>
        <begin position="227"/>
        <end position="306"/>
    </location>
</feature>
<dbReference type="GO" id="GO:0004803">
    <property type="term" value="F:transposase activity"/>
    <property type="evidence" value="ECO:0007669"/>
    <property type="project" value="InterPro"/>
</dbReference>
<evidence type="ECO:0000313" key="3">
    <source>
        <dbReference type="EMBL" id="RWY37644.1"/>
    </source>
</evidence>
<proteinExistence type="predicted"/>
<dbReference type="GO" id="GO:0003677">
    <property type="term" value="F:DNA binding"/>
    <property type="evidence" value="ECO:0007669"/>
    <property type="project" value="InterPro"/>
</dbReference>
<dbReference type="NCBIfam" id="NF033542">
    <property type="entry name" value="transpos_IS110"/>
    <property type="match status" value="1"/>
</dbReference>
<evidence type="ECO:0000259" key="1">
    <source>
        <dbReference type="Pfam" id="PF01548"/>
    </source>
</evidence>
<organism evidence="3 4">
    <name type="scientific">Falsigemmobacter intermedius</name>
    <dbReference type="NCBI Taxonomy" id="1553448"/>
    <lineage>
        <taxon>Bacteria</taxon>
        <taxon>Pseudomonadati</taxon>
        <taxon>Pseudomonadota</taxon>
        <taxon>Alphaproteobacteria</taxon>
        <taxon>Rhodobacterales</taxon>
        <taxon>Paracoccaceae</taxon>
        <taxon>Falsigemmobacter</taxon>
    </lineage>
</organism>
<accession>A0A451GHB2</accession>
<dbReference type="Pfam" id="PF01548">
    <property type="entry name" value="DEDD_Tnp_IS110"/>
    <property type="match status" value="1"/>
</dbReference>
<dbReference type="InterPro" id="IPR002525">
    <property type="entry name" value="Transp_IS110-like_N"/>
</dbReference>
<dbReference type="AlphaFoldDB" id="A0A451GHB2"/>
<evidence type="ECO:0000259" key="2">
    <source>
        <dbReference type="Pfam" id="PF02371"/>
    </source>
</evidence>
<evidence type="ECO:0000313" key="4">
    <source>
        <dbReference type="Proteomes" id="UP000287168"/>
    </source>
</evidence>
<dbReference type="PANTHER" id="PTHR33055:SF13">
    <property type="entry name" value="TRANSPOSASE"/>
    <property type="match status" value="1"/>
</dbReference>
<dbReference type="InterPro" id="IPR003346">
    <property type="entry name" value="Transposase_20"/>
</dbReference>
<keyword evidence="4" id="KW-1185">Reference proteome</keyword>
<dbReference type="GO" id="GO:0006313">
    <property type="term" value="P:DNA transposition"/>
    <property type="evidence" value="ECO:0007669"/>
    <property type="project" value="InterPro"/>
</dbReference>
<protein>
    <submittedName>
        <fullName evidence="3">IS110 family transposase</fullName>
    </submittedName>
</protein>
<sequence length="349" mass="38746">MLIDGRPASLSHGLGQLIAASFGPRTEEREMIMIEPHTVIGIDVSRDWLDFHSLFDGKRGRFRNTDLGHAQLATLAKGYGATVCFEATGGMEWPLWAHLEAQGVAAFQVPPAQVKWFTKAFGMRAKTDQMDAEMIARFFVFRPTSGRRLPAQKLRDLRALNSKRIQLVDLRRRHLVMMKGQKRQGIDEMFSAQDKDLLALLAAQVRQVEQRISQVIASDQLLARRADLLQSVPGLGDVTTAMLISELPELGEISVEQAAALAGLAPMANESGAFKGKRSIRGGRQTLRHILYQAALVASRFNPRMKLVAQKMKAAGKPHKVVIIAVARKLLGIVASMCKYDRKWDFQPA</sequence>
<gene>
    <name evidence="3" type="ORF">EP867_16770</name>
</gene>
<comment type="caution">
    <text evidence="3">The sequence shown here is derived from an EMBL/GenBank/DDBJ whole genome shotgun (WGS) entry which is preliminary data.</text>
</comment>
<dbReference type="Pfam" id="PF02371">
    <property type="entry name" value="Transposase_20"/>
    <property type="match status" value="1"/>
</dbReference>
<feature type="domain" description="Transposase IS110-like N-terminal" evidence="1">
    <location>
        <begin position="40"/>
        <end position="175"/>
    </location>
</feature>
<dbReference type="PANTHER" id="PTHR33055">
    <property type="entry name" value="TRANSPOSASE FOR INSERTION SEQUENCE ELEMENT IS1111A"/>
    <property type="match status" value="1"/>
</dbReference>
<reference evidence="3 4" key="1">
    <citation type="journal article" date="2015" name="Int. J. Syst. Evol. Microbiol.">
        <title>Gemmobacter intermedius sp. nov., isolated from a white stork (Ciconia ciconia).</title>
        <authorList>
            <person name="Kampfer P."/>
            <person name="Jerzak L."/>
            <person name="Wilharm G."/>
            <person name="Golke J."/>
            <person name="Busse H.J."/>
            <person name="Glaeser S.P."/>
        </authorList>
    </citation>
    <scope>NUCLEOTIDE SEQUENCE [LARGE SCALE GENOMIC DNA]</scope>
    <source>
        <strain evidence="3 4">119/4</strain>
    </source>
</reference>
<dbReference type="EMBL" id="SBLC01000042">
    <property type="protein sequence ID" value="RWY37644.1"/>
    <property type="molecule type" value="Genomic_DNA"/>
</dbReference>
<dbReference type="InterPro" id="IPR047650">
    <property type="entry name" value="Transpos_IS110"/>
</dbReference>
<dbReference type="OrthoDB" id="8261795at2"/>